<evidence type="ECO:0000313" key="2">
    <source>
        <dbReference type="EMBL" id="HEC78679.1"/>
    </source>
</evidence>
<organism evidence="2 3">
    <name type="scientific">candidate division WOR-3 bacterium</name>
    <dbReference type="NCBI Taxonomy" id="2052148"/>
    <lineage>
        <taxon>Bacteria</taxon>
        <taxon>Bacteria division WOR-3</taxon>
    </lineage>
</organism>
<sequence>MNSVLGINVVLLIVNIIMVYAAIRAIYIAKHSLEETQKTRRDNFLPLVIPRGIGWTSTRVSTSGDFKIENIGRGPAWNITIEYPDGEKKEIAKFLHHEKFSDVNVTLPWPDFSKVDNKFMVTMSYNDTFNRCLKVRFKVTKEMIQHEKQILTYNQQDGFEFTLPD</sequence>
<protein>
    <submittedName>
        <fullName evidence="2">Uncharacterized protein</fullName>
    </submittedName>
</protein>
<dbReference type="Proteomes" id="UP000885826">
    <property type="component" value="Unassembled WGS sequence"/>
</dbReference>
<name>A0A9C9EMJ2_UNCW3</name>
<comment type="caution">
    <text evidence="2">The sequence shown here is derived from an EMBL/GenBank/DDBJ whole genome shotgun (WGS) entry which is preliminary data.</text>
</comment>
<reference evidence="2" key="1">
    <citation type="journal article" date="2020" name="mSystems">
        <title>Genome- and Community-Level Interaction Insights into Carbon Utilization and Element Cycling Functions of Hydrothermarchaeota in Hydrothermal Sediment.</title>
        <authorList>
            <person name="Zhou Z."/>
            <person name="Liu Y."/>
            <person name="Xu W."/>
            <person name="Pan J."/>
            <person name="Luo Z.H."/>
            <person name="Li M."/>
        </authorList>
    </citation>
    <scope>NUCLEOTIDE SEQUENCE</scope>
    <source>
        <strain evidence="2">HyVt-388</strain>
    </source>
</reference>
<accession>A0A9C9EMJ2</accession>
<keyword evidence="1" id="KW-0812">Transmembrane</keyword>
<keyword evidence="1" id="KW-1133">Transmembrane helix</keyword>
<dbReference type="AlphaFoldDB" id="A0A9C9EMJ2"/>
<evidence type="ECO:0000313" key="3">
    <source>
        <dbReference type="Proteomes" id="UP000885826"/>
    </source>
</evidence>
<proteinExistence type="predicted"/>
<evidence type="ECO:0000256" key="1">
    <source>
        <dbReference type="SAM" id="Phobius"/>
    </source>
</evidence>
<keyword evidence="1" id="KW-0472">Membrane</keyword>
<gene>
    <name evidence="2" type="ORF">ENI34_06005</name>
</gene>
<dbReference type="EMBL" id="DRIG01000064">
    <property type="protein sequence ID" value="HEC78679.1"/>
    <property type="molecule type" value="Genomic_DNA"/>
</dbReference>
<feature type="transmembrane region" description="Helical" evidence="1">
    <location>
        <begin position="6"/>
        <end position="27"/>
    </location>
</feature>